<sequence>MEVKNDDSNLENELEESWRIIIAREITAIENKAVAIATAGGGSLGVSSTASTTGVTQHTPQNVIIVSNVREGLAVRSPCNVLVVLDIGYMELSVSVKTH</sequence>
<gene>
    <name evidence="1" type="ORF">E2C01_051277</name>
</gene>
<evidence type="ECO:0000313" key="2">
    <source>
        <dbReference type="Proteomes" id="UP000324222"/>
    </source>
</evidence>
<evidence type="ECO:0000313" key="1">
    <source>
        <dbReference type="EMBL" id="MPC57299.1"/>
    </source>
</evidence>
<dbReference type="Proteomes" id="UP000324222">
    <property type="component" value="Unassembled WGS sequence"/>
</dbReference>
<proteinExistence type="predicted"/>
<accession>A0A5B7GIG6</accession>
<dbReference type="AlphaFoldDB" id="A0A5B7GIG6"/>
<comment type="caution">
    <text evidence="1">The sequence shown here is derived from an EMBL/GenBank/DDBJ whole genome shotgun (WGS) entry which is preliminary data.</text>
</comment>
<protein>
    <submittedName>
        <fullName evidence="1">Uncharacterized protein</fullName>
    </submittedName>
</protein>
<organism evidence="1 2">
    <name type="scientific">Portunus trituberculatus</name>
    <name type="common">Swimming crab</name>
    <name type="synonym">Neptunus trituberculatus</name>
    <dbReference type="NCBI Taxonomy" id="210409"/>
    <lineage>
        <taxon>Eukaryota</taxon>
        <taxon>Metazoa</taxon>
        <taxon>Ecdysozoa</taxon>
        <taxon>Arthropoda</taxon>
        <taxon>Crustacea</taxon>
        <taxon>Multicrustacea</taxon>
        <taxon>Malacostraca</taxon>
        <taxon>Eumalacostraca</taxon>
        <taxon>Eucarida</taxon>
        <taxon>Decapoda</taxon>
        <taxon>Pleocyemata</taxon>
        <taxon>Brachyura</taxon>
        <taxon>Eubrachyura</taxon>
        <taxon>Portunoidea</taxon>
        <taxon>Portunidae</taxon>
        <taxon>Portuninae</taxon>
        <taxon>Portunus</taxon>
    </lineage>
</organism>
<keyword evidence="2" id="KW-1185">Reference proteome</keyword>
<name>A0A5B7GIG6_PORTR</name>
<dbReference type="EMBL" id="VSRR010014671">
    <property type="protein sequence ID" value="MPC57299.1"/>
    <property type="molecule type" value="Genomic_DNA"/>
</dbReference>
<reference evidence="1 2" key="1">
    <citation type="submission" date="2019-05" db="EMBL/GenBank/DDBJ databases">
        <title>Another draft genome of Portunus trituberculatus and its Hox gene families provides insights of decapod evolution.</title>
        <authorList>
            <person name="Jeong J.-H."/>
            <person name="Song I."/>
            <person name="Kim S."/>
            <person name="Choi T."/>
            <person name="Kim D."/>
            <person name="Ryu S."/>
            <person name="Kim W."/>
        </authorList>
    </citation>
    <scope>NUCLEOTIDE SEQUENCE [LARGE SCALE GENOMIC DNA]</scope>
    <source>
        <tissue evidence="1">Muscle</tissue>
    </source>
</reference>